<gene>
    <name evidence="1" type="primary">BL198_gp016</name>
</gene>
<name>A0AAE9X611_9CAUD</name>
<dbReference type="InterPro" id="IPR043519">
    <property type="entry name" value="NT_sf"/>
</dbReference>
<sequence>MRNGPDLWAALLGDIVPVFGGDAVVAGGAIRDFHLGLEPKDIDIWVNCPDPSTFAGRAKLLEQKADTAYNWYLSPTQEAETTYDGTAIGDGMTIYEGNAIIFDAEQLATEEDIVVNVIYHPDHQDGIPALVERFDMDICQGWFSGGMLHRTPAMQQALLTKTATALRPSEHARTAKRFDRFNTRNPGVLTFVNPFQGSLDL</sequence>
<dbReference type="SUPFAM" id="SSF81301">
    <property type="entry name" value="Nucleotidyltransferase"/>
    <property type="match status" value="1"/>
</dbReference>
<proteinExistence type="predicted"/>
<evidence type="ECO:0000313" key="2">
    <source>
        <dbReference type="Proteomes" id="UP001214072"/>
    </source>
</evidence>
<organism evidence="1 2">
    <name type="scientific">Caulobacter phage BL198</name>
    <dbReference type="NCBI Taxonomy" id="3020395"/>
    <lineage>
        <taxon>Viruses</taxon>
        <taxon>Duplodnaviria</taxon>
        <taxon>Heunggongvirae</taxon>
        <taxon>Uroviricota</taxon>
        <taxon>Caudoviricetes</taxon>
        <taxon>Autographivirales</taxon>
        <taxon>Autonotataviridae</taxon>
        <taxon>Percyvirus</taxon>
        <taxon>Percyvirus BL198</taxon>
    </lineage>
</organism>
<dbReference type="Gene3D" id="3.30.460.10">
    <property type="entry name" value="Beta Polymerase, domain 2"/>
    <property type="match status" value="1"/>
</dbReference>
<dbReference type="Proteomes" id="UP001214072">
    <property type="component" value="Segment"/>
</dbReference>
<reference evidence="1" key="1">
    <citation type="submission" date="2022-12" db="EMBL/GenBank/DDBJ databases">
        <authorList>
            <person name="Hils M."/>
            <person name="Clarke A."/>
            <person name="Albert M."/>
            <person name="Lenski J."/>
        </authorList>
    </citation>
    <scope>NUCLEOTIDE SEQUENCE</scope>
</reference>
<dbReference type="EMBL" id="OQ135102">
    <property type="protein sequence ID" value="WCD56045.1"/>
    <property type="molecule type" value="Genomic_DNA"/>
</dbReference>
<protein>
    <submittedName>
        <fullName evidence="1">tRNA nucleotidyltransferase</fullName>
    </submittedName>
</protein>
<evidence type="ECO:0000313" key="1">
    <source>
        <dbReference type="EMBL" id="WCD56045.1"/>
    </source>
</evidence>
<accession>A0AAE9X611</accession>
<keyword evidence="2" id="KW-1185">Reference proteome</keyword>
<reference evidence="1" key="2">
    <citation type="journal article" date="2024" name="Viruses">
        <title>New Genera and Species of Caulobacter and Brevundimonas Bacteriophages Provide Insights into Phage Genome Evolution.</title>
        <authorList>
            <person name="Ely B."/>
            <person name="Hils M."/>
            <person name="Clarke A."/>
            <person name="Albert M."/>
            <person name="Holness N."/>
            <person name="Lenski J."/>
            <person name="Mohammadi T."/>
        </authorList>
    </citation>
    <scope>NUCLEOTIDE SEQUENCE</scope>
</reference>